<feature type="region of interest" description="Disordered" evidence="5">
    <location>
        <begin position="1"/>
        <end position="21"/>
    </location>
</feature>
<comment type="caution">
    <text evidence="8">The sequence shown here is derived from an EMBL/GenBank/DDBJ whole genome shotgun (WGS) entry which is preliminary data.</text>
</comment>
<proteinExistence type="predicted"/>
<feature type="transmembrane region" description="Helical" evidence="6">
    <location>
        <begin position="303"/>
        <end position="323"/>
    </location>
</feature>
<comment type="subcellular location">
    <subcellularLocation>
        <location evidence="1">Membrane</location>
        <topology evidence="1">Multi-pass membrane protein</topology>
    </subcellularLocation>
</comment>
<evidence type="ECO:0000313" key="9">
    <source>
        <dbReference type="Proteomes" id="UP001183388"/>
    </source>
</evidence>
<feature type="transmembrane region" description="Helical" evidence="6">
    <location>
        <begin position="27"/>
        <end position="46"/>
    </location>
</feature>
<evidence type="ECO:0000256" key="2">
    <source>
        <dbReference type="ARBA" id="ARBA00022692"/>
    </source>
</evidence>
<evidence type="ECO:0000256" key="5">
    <source>
        <dbReference type="SAM" id="MobiDB-lite"/>
    </source>
</evidence>
<evidence type="ECO:0000256" key="3">
    <source>
        <dbReference type="ARBA" id="ARBA00022989"/>
    </source>
</evidence>
<keyword evidence="2 6" id="KW-0812">Transmembrane</keyword>
<evidence type="ECO:0000259" key="7">
    <source>
        <dbReference type="Pfam" id="PF12698"/>
    </source>
</evidence>
<feature type="transmembrane region" description="Helical" evidence="6">
    <location>
        <begin position="190"/>
        <end position="211"/>
    </location>
</feature>
<keyword evidence="9" id="KW-1185">Reference proteome</keyword>
<sequence>MSVQSAESAESARSAPPAGPAAPRGPLLVIVLIPVFVAFALWAFAWPASHGGPNDLPVGVVGQTAAADRVAAELEAREGAFDIHRYADEASAREAIEDREVYGAFDASGQQPAVLVASAAGPSVAQLLTQIATAQAPEGAAPAVTDVVPAPGGDPRGGAFSTSALPLALAGVAAGAVATLTGLRGGRALAALAGAAVLVGLVGASLAHSWLGVLEGSWIAVAAALALMVLAGAATVAGAAALVGRPGVGLGALIVVLLGNPWSGAGSAPEMLPEPVGLIGQFLPTGAGATLLRSVSFFDGAALAQPLAVLAVWTLLGAAALLLGARRAPRAAGTATARRAAEPVAA</sequence>
<dbReference type="RefSeq" id="WP_311632033.1">
    <property type="nucleotide sequence ID" value="NZ_JAVREN010000030.1"/>
</dbReference>
<evidence type="ECO:0000256" key="4">
    <source>
        <dbReference type="ARBA" id="ARBA00023136"/>
    </source>
</evidence>
<name>A0ABU2LCQ7_9ACTN</name>
<accession>A0ABU2LCQ7</accession>
<organism evidence="8 9">
    <name type="scientific">Streptomyces boetiae</name>
    <dbReference type="NCBI Taxonomy" id="3075541"/>
    <lineage>
        <taxon>Bacteria</taxon>
        <taxon>Bacillati</taxon>
        <taxon>Actinomycetota</taxon>
        <taxon>Actinomycetes</taxon>
        <taxon>Kitasatosporales</taxon>
        <taxon>Streptomycetaceae</taxon>
        <taxon>Streptomyces</taxon>
    </lineage>
</organism>
<dbReference type="Proteomes" id="UP001183388">
    <property type="component" value="Unassembled WGS sequence"/>
</dbReference>
<dbReference type="InterPro" id="IPR013525">
    <property type="entry name" value="ABC2_TM"/>
</dbReference>
<feature type="transmembrane region" description="Helical" evidence="6">
    <location>
        <begin position="247"/>
        <end position="265"/>
    </location>
</feature>
<evidence type="ECO:0000313" key="8">
    <source>
        <dbReference type="EMBL" id="MDT0309082.1"/>
    </source>
</evidence>
<reference evidence="9" key="1">
    <citation type="submission" date="2023-07" db="EMBL/GenBank/DDBJ databases">
        <title>30 novel species of actinomycetes from the DSMZ collection.</title>
        <authorList>
            <person name="Nouioui I."/>
        </authorList>
    </citation>
    <scope>NUCLEOTIDE SEQUENCE [LARGE SCALE GENOMIC DNA]</scope>
    <source>
        <strain evidence="9">DSM 44917</strain>
    </source>
</reference>
<feature type="transmembrane region" description="Helical" evidence="6">
    <location>
        <begin position="164"/>
        <end position="183"/>
    </location>
</feature>
<dbReference type="Pfam" id="PF12698">
    <property type="entry name" value="ABC2_membrane_3"/>
    <property type="match status" value="1"/>
</dbReference>
<protein>
    <submittedName>
        <fullName evidence="8">ABC transporter permease</fullName>
    </submittedName>
</protein>
<evidence type="ECO:0000256" key="6">
    <source>
        <dbReference type="SAM" id="Phobius"/>
    </source>
</evidence>
<keyword evidence="4 6" id="KW-0472">Membrane</keyword>
<feature type="transmembrane region" description="Helical" evidence="6">
    <location>
        <begin position="217"/>
        <end position="240"/>
    </location>
</feature>
<dbReference type="EMBL" id="JAVREN010000030">
    <property type="protein sequence ID" value="MDT0309082.1"/>
    <property type="molecule type" value="Genomic_DNA"/>
</dbReference>
<evidence type="ECO:0000256" key="1">
    <source>
        <dbReference type="ARBA" id="ARBA00004141"/>
    </source>
</evidence>
<gene>
    <name evidence="8" type="ORF">RM780_19255</name>
</gene>
<feature type="domain" description="ABC-2 type transporter transmembrane" evidence="7">
    <location>
        <begin position="28"/>
        <end position="125"/>
    </location>
</feature>
<keyword evidence="3 6" id="KW-1133">Transmembrane helix</keyword>